<dbReference type="SUPFAM" id="SSF143011">
    <property type="entry name" value="RelE-like"/>
    <property type="match status" value="1"/>
</dbReference>
<dbReference type="NCBIfam" id="TIGR02385">
    <property type="entry name" value="RelE_StbE"/>
    <property type="match status" value="1"/>
</dbReference>
<dbReference type="InterPro" id="IPR051803">
    <property type="entry name" value="TA_system_RelE-like_toxin"/>
</dbReference>
<dbReference type="RefSeq" id="WP_088252445.1">
    <property type="nucleotide sequence ID" value="NZ_NIDE01000001.1"/>
</dbReference>
<comment type="caution">
    <text evidence="3">The sequence shown here is derived from an EMBL/GenBank/DDBJ whole genome shotgun (WGS) entry which is preliminary data.</text>
</comment>
<sequence length="99" mass="11303">MKVVFSDAAKSDLTAIGNYIAEDNPHRALSFVKELHTATLALGDTPRAYPLIPRYENHGLRRRPIGNYSVFYQVETDRVLIVHILHAARDYERLLFPVP</sequence>
<dbReference type="EMBL" id="NIDE01000001">
    <property type="protein sequence ID" value="OWK47324.1"/>
    <property type="molecule type" value="Genomic_DNA"/>
</dbReference>
<gene>
    <name evidence="3" type="ORF">FRUB_01023</name>
</gene>
<accession>A0A225E6C9</accession>
<dbReference type="Proteomes" id="UP000214646">
    <property type="component" value="Unassembled WGS sequence"/>
</dbReference>
<dbReference type="OrthoDB" id="5457915at2"/>
<reference evidence="4" key="1">
    <citation type="submission" date="2017-06" db="EMBL/GenBank/DDBJ databases">
        <title>Genome analysis of Fimbriiglobus ruber SP5, the first member of the order Planctomycetales with confirmed chitinolytic capability.</title>
        <authorList>
            <person name="Ravin N.V."/>
            <person name="Rakitin A.L."/>
            <person name="Ivanova A.A."/>
            <person name="Beletsky A.V."/>
            <person name="Kulichevskaya I.S."/>
            <person name="Mardanov A.V."/>
            <person name="Dedysh S.N."/>
        </authorList>
    </citation>
    <scope>NUCLEOTIDE SEQUENCE [LARGE SCALE GENOMIC DNA]</scope>
    <source>
        <strain evidence="4">SP5</strain>
    </source>
</reference>
<dbReference type="InterPro" id="IPR007712">
    <property type="entry name" value="RelE/ParE_toxin"/>
</dbReference>
<dbReference type="InterPro" id="IPR035093">
    <property type="entry name" value="RelE/ParE_toxin_dom_sf"/>
</dbReference>
<dbReference type="Gene3D" id="3.30.2310.20">
    <property type="entry name" value="RelE-like"/>
    <property type="match status" value="1"/>
</dbReference>
<evidence type="ECO:0000256" key="2">
    <source>
        <dbReference type="ARBA" id="ARBA00022649"/>
    </source>
</evidence>
<dbReference type="PANTHER" id="PTHR33755">
    <property type="entry name" value="TOXIN PARE1-RELATED"/>
    <property type="match status" value="1"/>
</dbReference>
<keyword evidence="2" id="KW-1277">Toxin-antitoxin system</keyword>
<protein>
    <submittedName>
        <fullName evidence="3">Death on curing protein, Doc toxin</fullName>
    </submittedName>
</protein>
<evidence type="ECO:0000256" key="1">
    <source>
        <dbReference type="ARBA" id="ARBA00006226"/>
    </source>
</evidence>
<organism evidence="3 4">
    <name type="scientific">Fimbriiglobus ruber</name>
    <dbReference type="NCBI Taxonomy" id="1908690"/>
    <lineage>
        <taxon>Bacteria</taxon>
        <taxon>Pseudomonadati</taxon>
        <taxon>Planctomycetota</taxon>
        <taxon>Planctomycetia</taxon>
        <taxon>Gemmatales</taxon>
        <taxon>Gemmataceae</taxon>
        <taxon>Fimbriiglobus</taxon>
    </lineage>
</organism>
<dbReference type="Pfam" id="PF05016">
    <property type="entry name" value="ParE_toxin"/>
    <property type="match status" value="1"/>
</dbReference>
<proteinExistence type="inferred from homology"/>
<evidence type="ECO:0000313" key="4">
    <source>
        <dbReference type="Proteomes" id="UP000214646"/>
    </source>
</evidence>
<dbReference type="PANTHER" id="PTHR33755:SF6">
    <property type="entry name" value="PLASMID STABILIZATION SYSTEM PROTEIN"/>
    <property type="match status" value="1"/>
</dbReference>
<dbReference type="AlphaFoldDB" id="A0A225E6C9"/>
<keyword evidence="4" id="KW-1185">Reference proteome</keyword>
<comment type="similarity">
    <text evidence="1">Belongs to the RelE toxin family.</text>
</comment>
<name>A0A225E6C9_9BACT</name>
<evidence type="ECO:0000313" key="3">
    <source>
        <dbReference type="EMBL" id="OWK47324.1"/>
    </source>
</evidence>